<name>A0A8J7U3Q4_9BACT</name>
<comment type="caution">
    <text evidence="1">The sequence shown here is derived from an EMBL/GenBank/DDBJ whole genome shotgun (WGS) entry which is preliminary data.</text>
</comment>
<reference evidence="1" key="1">
    <citation type="submission" date="2021-03" db="EMBL/GenBank/DDBJ databases">
        <authorList>
            <person name="Wang G."/>
        </authorList>
    </citation>
    <scope>NUCLEOTIDE SEQUENCE</scope>
    <source>
        <strain evidence="1">KCTC 12899</strain>
    </source>
</reference>
<gene>
    <name evidence="1" type="ORF">J3U88_19500</name>
</gene>
<proteinExistence type="predicted"/>
<accession>A0A8J7U3Q4</accession>
<organism evidence="1 2">
    <name type="scientific">Acanthopleuribacter pedis</name>
    <dbReference type="NCBI Taxonomy" id="442870"/>
    <lineage>
        <taxon>Bacteria</taxon>
        <taxon>Pseudomonadati</taxon>
        <taxon>Acidobacteriota</taxon>
        <taxon>Holophagae</taxon>
        <taxon>Acanthopleuribacterales</taxon>
        <taxon>Acanthopleuribacteraceae</taxon>
        <taxon>Acanthopleuribacter</taxon>
    </lineage>
</organism>
<dbReference type="EMBL" id="JAFREP010000018">
    <property type="protein sequence ID" value="MBO1320673.1"/>
    <property type="molecule type" value="Genomic_DNA"/>
</dbReference>
<dbReference type="AlphaFoldDB" id="A0A8J7U3Q4"/>
<evidence type="ECO:0000313" key="1">
    <source>
        <dbReference type="EMBL" id="MBO1320673.1"/>
    </source>
</evidence>
<dbReference type="RefSeq" id="WP_207860626.1">
    <property type="nucleotide sequence ID" value="NZ_JAFREP010000018.1"/>
</dbReference>
<dbReference type="Proteomes" id="UP000664417">
    <property type="component" value="Unassembled WGS sequence"/>
</dbReference>
<keyword evidence="2" id="KW-1185">Reference proteome</keyword>
<protein>
    <submittedName>
        <fullName evidence="1">Uncharacterized protein</fullName>
    </submittedName>
</protein>
<sequence length="100" mass="11443">MEKPLRKVIGGMRGREGMYVLPPDWSHVVAFLNGFSAGRKGSGLSCELTLFEQWLYEKIGNRCSSGWDWVVLNKFAEGDTQKALPKFYQLWDAFLQDEIP</sequence>
<evidence type="ECO:0000313" key="2">
    <source>
        <dbReference type="Proteomes" id="UP000664417"/>
    </source>
</evidence>